<dbReference type="EMBL" id="CP000928">
    <property type="protein sequence ID" value="ABZ74219.1"/>
    <property type="molecule type" value="Genomic_DNA"/>
</dbReference>
<dbReference type="OrthoDB" id="8373540at2"/>
<organism evidence="1">
    <name type="scientific">Caulobacter sp. (strain K31)</name>
    <dbReference type="NCBI Taxonomy" id="366602"/>
    <lineage>
        <taxon>Bacteria</taxon>
        <taxon>Pseudomonadati</taxon>
        <taxon>Pseudomonadota</taxon>
        <taxon>Alphaproteobacteria</taxon>
        <taxon>Caulobacterales</taxon>
        <taxon>Caulobacteraceae</taxon>
        <taxon>Caulobacter</taxon>
    </lineage>
</organism>
<protein>
    <submittedName>
        <fullName evidence="1">Uncharacterized protein</fullName>
    </submittedName>
</protein>
<gene>
    <name evidence="1" type="ordered locus">Caul_5099</name>
</gene>
<evidence type="ECO:0000313" key="1">
    <source>
        <dbReference type="EMBL" id="ABZ74219.1"/>
    </source>
</evidence>
<keyword evidence="1" id="KW-0614">Plasmid</keyword>
<dbReference type="KEGG" id="cak:Caul_5099"/>
<geneLocation type="plasmid" evidence="1">
    <name>pCAUL01</name>
</geneLocation>
<dbReference type="HOGENOM" id="CLU_1966600_0_0_5"/>
<dbReference type="AlphaFoldDB" id="B0T944"/>
<name>B0T944_CAUSK</name>
<proteinExistence type="predicted"/>
<reference evidence="1" key="1">
    <citation type="submission" date="2008-01" db="EMBL/GenBank/DDBJ databases">
        <title>Complete sequence of plasmid1 pCAUL01 of Caulobacter sp. K31.</title>
        <authorList>
            <consortium name="US DOE Joint Genome Institute"/>
            <person name="Copeland A."/>
            <person name="Lucas S."/>
            <person name="Lapidus A."/>
            <person name="Barry K."/>
            <person name="Glavina del Rio T."/>
            <person name="Dalin E."/>
            <person name="Tice H."/>
            <person name="Pitluck S."/>
            <person name="Bruce D."/>
            <person name="Goodwin L."/>
            <person name="Thompson L.S."/>
            <person name="Brettin T."/>
            <person name="Detter J.C."/>
            <person name="Han C."/>
            <person name="Schmutz J."/>
            <person name="Larimer F."/>
            <person name="Land M."/>
            <person name="Hauser L."/>
            <person name="Kyrpides N."/>
            <person name="Kim E."/>
            <person name="Stephens C."/>
            <person name="Richardson P."/>
        </authorList>
    </citation>
    <scope>NUCLEOTIDE SEQUENCE [LARGE SCALE GENOMIC DNA]</scope>
    <source>
        <strain evidence="1">K31</strain>
        <plasmid evidence="1">pCAUL01</plasmid>
    </source>
</reference>
<sequence>MPRFLVSYDVSAGHDQVLDAGLERGWLYVFQRGRTLYRLPNTTLWGVFSSGEVAVLAFQEVVAAARSALGAPLTLRKSAVMALPPVVHLTSDVSKTPDPLWMLPSEPDDYSTCRLHQLFDPDFARAS</sequence>
<accession>B0T944</accession>